<evidence type="ECO:0000313" key="1">
    <source>
        <dbReference type="EMBL" id="KAJ1895697.1"/>
    </source>
</evidence>
<evidence type="ECO:0000313" key="2">
    <source>
        <dbReference type="Proteomes" id="UP001150581"/>
    </source>
</evidence>
<accession>A0ACC1IHX5</accession>
<dbReference type="Proteomes" id="UP001150581">
    <property type="component" value="Unassembled WGS sequence"/>
</dbReference>
<protein>
    <submittedName>
        <fullName evidence="1">DNA repair protein rhp26</fullName>
    </submittedName>
</protein>
<organism evidence="1 2">
    <name type="scientific">Kickxella alabastrina</name>
    <dbReference type="NCBI Taxonomy" id="61397"/>
    <lineage>
        <taxon>Eukaryota</taxon>
        <taxon>Fungi</taxon>
        <taxon>Fungi incertae sedis</taxon>
        <taxon>Zoopagomycota</taxon>
        <taxon>Kickxellomycotina</taxon>
        <taxon>Kickxellomycetes</taxon>
        <taxon>Kickxellales</taxon>
        <taxon>Kickxellaceae</taxon>
        <taxon>Kickxella</taxon>
    </lineage>
</organism>
<reference evidence="1" key="1">
    <citation type="submission" date="2022-07" db="EMBL/GenBank/DDBJ databases">
        <title>Phylogenomic reconstructions and comparative analyses of Kickxellomycotina fungi.</title>
        <authorList>
            <person name="Reynolds N.K."/>
            <person name="Stajich J.E."/>
            <person name="Barry K."/>
            <person name="Grigoriev I.V."/>
            <person name="Crous P."/>
            <person name="Smith M.E."/>
        </authorList>
    </citation>
    <scope>NUCLEOTIDE SEQUENCE</scope>
    <source>
        <strain evidence="1">Benny 63K</strain>
    </source>
</reference>
<keyword evidence="2" id="KW-1185">Reference proteome</keyword>
<comment type="caution">
    <text evidence="1">The sequence shown here is derived from an EMBL/GenBank/DDBJ whole genome shotgun (WGS) entry which is preliminary data.</text>
</comment>
<dbReference type="EMBL" id="JANBPG010000535">
    <property type="protein sequence ID" value="KAJ1895697.1"/>
    <property type="molecule type" value="Genomic_DNA"/>
</dbReference>
<name>A0ACC1IHX5_9FUNG</name>
<sequence>MSECNASSTGELHELSELGVQVMDQSALEQTVQNQARRDIASNELEVQQKRLLRSQISLDKKNEVLRRTRDTISKTAPTTVRYHNAMDKAERLEDEISQVKADVAEIEEHILQIQTGVEELADGGGVSIEHGLLDDERASGQPNVTQDGLTGFLVPRRRAAIAAEQKRQDGLQEDIDVESDTESDSYMPPPLPPPPPASSGDTQQSEGRNDQRGKSKRKLSDSASEDASYNEGSDDQDDVVDIEELATDDELGTAGSTVIGRPRPNEADTFDDGNELLYQQRILGWCVSRWRARQVAEGNVMASTADIPEDLAAYIEVDGQHIPRAQMLEEPFLDDPDTTDYKIKAHDRGKPSLRVPRQIWDKLLEYQKAALRWMFTLHQQNVGGILGDEMGLGKTVQVAAFLASMYHSRLLSQPSIIVCPATLMRQWVREFHTWWPMLRVVILHSTGYAMRVGGLAADEGIFGQEDGNPGDLGHDLTSNLPANTETTIWDAAREANPRFASRIVDDSDEFQLNYDSTDDYEYDAYGSRIRRKRRPRGYVDWKKKQQQHGKKRKARHAGMSQASKVSLRHAEALVDRVQRHGHIVIVTYSGLQVYQKALLGRQWGYAVLDEGHMIRNPDAEATLACKRLDTRHRILVTGTPIQNGLTELWSLFDFIFPGRLGTLPVFNNQFTVPITVGGYASASALQVRAAYRCACILRDLIDPYLLRRLKADVARDLPHKTEQVLFCRLTPMQRSAYKSFLTSGDMERILLGKLQMLFGVDVARKICDHPDLLLLSTMQSAHRTHNMASAVHAAPQAAISSSGNEADDGADASGTTGALPPDYGDWRKSGKLTIVRALLQMWKPRGHKVLIFCQTRQMLDIIERMVSAMPDINYRRMDGKTPVQNRTALVDEYNRDKHIFVFLLTTRVGGLGINLTGADRVILYSPDWNPSSDMQARERAWRLGQTRDVAIYRLMTAGTIEEKIYNRQIYKQFLSNKILSDPKQKRFFHSQTLQDLFSLAGFNDGGPDEDENQGAGNPTLSSAGGASGTTGSARINSTMTGRMFADAQLFPKPDSDDDEAGDSNADPSVSASKESISVDGDGPNAIDSIDGVERLEEYRPTSETDAEDTAASAAGGTSGRDSEESSKQAPEKDKTYATSGEDRVLQSLFKMSGVVHSALKHDAIVNSSSRDDEDVHAIEQQADRIAHEARMALRESQRSRRQVDVRVPTWTGSSGQAGIPTANNQTPGASRVAPPPSAILGTRLPPKAQELQRQQEQGRLLGLHALGKSRYGPPPPPAASSSSSRANSTQDSLIYNSDLTRRAVLDRALPSSNIVTSLSMSHSQAPKFGSHLVAGMHRANGSGSSSVMSSAGLLAGLKARSVGSMGAMTATTSSPQFLSGRISRPTDSAHGSRNFGAAARSPSLSNVQSRPHGTRSPLPPGNTGSGRGLLAGSVVAATSSAAPRMARPAALSDSDKAIVERIRSTLIQSGGEMTNKALVDAFRSEFSLTGLPKLRQLAETIADLESRQPTTSSKASQIGIGRVVQKMWKLRDKR</sequence>
<proteinExistence type="predicted"/>
<gene>
    <name evidence="1" type="primary">rhp26_1</name>
    <name evidence="1" type="ORF">LPJ66_004428</name>
</gene>